<dbReference type="GO" id="GO:0003677">
    <property type="term" value="F:DNA binding"/>
    <property type="evidence" value="ECO:0007669"/>
    <property type="project" value="InterPro"/>
</dbReference>
<accession>A0A4P7L3V7</accession>
<sequence>METLTPASETTLDFPGLLRYWRSKRGYSQLALSLAAGVSQRHISFLESGRARPSREMVLALAERLGVPLRQRNRMLLAGGFAPAYSEHALASPPLQMVQQAIALILSKQEPYPAVVLDRFWNLVDANQAYRRMLDTLLDGRAPASLEDEGGRGGGHGGGPRRVNLMLSVFDPQGLWPVIENARQVGRYLLRRVWQELQSQAHDQTAREIFRRIAAWHPDMVGPGGALLPDDDGAEGPPPPVLPVVLHAGAFRASLFSTLTTLGIPQDITLQELRIESFFPADEATRALFETLGAAQPAALRSGSADR</sequence>
<dbReference type="InterPro" id="IPR041413">
    <property type="entry name" value="MLTR_LBD"/>
</dbReference>
<dbReference type="AlphaFoldDB" id="A0A4P7L3V7"/>
<dbReference type="RefSeq" id="WP_135702552.1">
    <property type="nucleotide sequence ID" value="NZ_CP038634.1"/>
</dbReference>
<dbReference type="Proteomes" id="UP000295294">
    <property type="component" value="Chromosome 1"/>
</dbReference>
<dbReference type="KEGG" id="cox:E0W60_00265"/>
<protein>
    <submittedName>
        <fullName evidence="2">XRE family transcriptional regulator</fullName>
    </submittedName>
</protein>
<evidence type="ECO:0000313" key="3">
    <source>
        <dbReference type="Proteomes" id="UP000295294"/>
    </source>
</evidence>
<dbReference type="STRING" id="1349762.GCA_001592245_03936"/>
<dbReference type="PANTHER" id="PTHR35010">
    <property type="entry name" value="BLL4672 PROTEIN-RELATED"/>
    <property type="match status" value="1"/>
</dbReference>
<dbReference type="Gene3D" id="1.10.260.40">
    <property type="entry name" value="lambda repressor-like DNA-binding domains"/>
    <property type="match status" value="1"/>
</dbReference>
<proteinExistence type="predicted"/>
<dbReference type="SUPFAM" id="SSF47413">
    <property type="entry name" value="lambda repressor-like DNA-binding domains"/>
    <property type="match status" value="1"/>
</dbReference>
<dbReference type="Pfam" id="PF01381">
    <property type="entry name" value="HTH_3"/>
    <property type="match status" value="1"/>
</dbReference>
<evidence type="ECO:0000313" key="2">
    <source>
        <dbReference type="EMBL" id="QBY49715.1"/>
    </source>
</evidence>
<dbReference type="InterPro" id="IPR001387">
    <property type="entry name" value="Cro/C1-type_HTH"/>
</dbReference>
<dbReference type="InterPro" id="IPR010982">
    <property type="entry name" value="Lambda_DNA-bd_dom_sf"/>
</dbReference>
<dbReference type="SMART" id="SM00530">
    <property type="entry name" value="HTH_XRE"/>
    <property type="match status" value="1"/>
</dbReference>
<dbReference type="CDD" id="cd00093">
    <property type="entry name" value="HTH_XRE"/>
    <property type="match status" value="1"/>
</dbReference>
<dbReference type="Pfam" id="PF17765">
    <property type="entry name" value="MLTR_LBD"/>
    <property type="match status" value="1"/>
</dbReference>
<evidence type="ECO:0000259" key="1">
    <source>
        <dbReference type="PROSITE" id="PS50943"/>
    </source>
</evidence>
<dbReference type="PROSITE" id="PS50943">
    <property type="entry name" value="HTH_CROC1"/>
    <property type="match status" value="1"/>
</dbReference>
<dbReference type="PANTHER" id="PTHR35010:SF4">
    <property type="entry name" value="BLL5781 PROTEIN"/>
    <property type="match status" value="1"/>
</dbReference>
<reference evidence="2 3" key="1">
    <citation type="submission" date="2019-03" db="EMBL/GenBank/DDBJ databases">
        <title>Efficiently degradation of phenoxyalkanoic acid herbicides by Cupriavidus oxalaticus strain X32.</title>
        <authorList>
            <person name="Sheng X."/>
        </authorList>
    </citation>
    <scope>NUCLEOTIDE SEQUENCE [LARGE SCALE GENOMIC DNA]</scope>
    <source>
        <strain evidence="2 3">X32</strain>
    </source>
</reference>
<dbReference type="Gene3D" id="3.30.450.180">
    <property type="match status" value="1"/>
</dbReference>
<organism evidence="2 3">
    <name type="scientific">Cupriavidus oxalaticus</name>
    <dbReference type="NCBI Taxonomy" id="96344"/>
    <lineage>
        <taxon>Bacteria</taxon>
        <taxon>Pseudomonadati</taxon>
        <taxon>Pseudomonadota</taxon>
        <taxon>Betaproteobacteria</taxon>
        <taxon>Burkholderiales</taxon>
        <taxon>Burkholderiaceae</taxon>
        <taxon>Cupriavidus</taxon>
    </lineage>
</organism>
<name>A0A4P7L3V7_9BURK</name>
<dbReference type="OrthoDB" id="2959414at2"/>
<dbReference type="EMBL" id="CP038634">
    <property type="protein sequence ID" value="QBY49715.1"/>
    <property type="molecule type" value="Genomic_DNA"/>
</dbReference>
<feature type="domain" description="HTH cro/C1-type" evidence="1">
    <location>
        <begin position="18"/>
        <end position="72"/>
    </location>
</feature>
<gene>
    <name evidence="2" type="ORF">E0W60_00265</name>
</gene>